<dbReference type="EMBL" id="MN604230">
    <property type="protein sequence ID" value="QGF21713.1"/>
    <property type="molecule type" value="Genomic_DNA"/>
</dbReference>
<dbReference type="InterPro" id="IPR053746">
    <property type="entry name" value="Viral_HT_Connector_Assembly"/>
</dbReference>
<name>A0A5Q2F9C2_9CAUD</name>
<protein>
    <submittedName>
        <fullName evidence="1">Head completion protein</fullName>
    </submittedName>
</protein>
<gene>
    <name evidence="1" type="ORF">Sam112_gp8</name>
</gene>
<sequence>MLLTDLEACLDIKIAPEKEGTYKKRLAAAIDEAITYCNNDFKNAAGELEIPDGAQMGIALLVKGSFEQHNVQSQSLGDMSKSFFQGGTATAGYTKLNAYKRGKKVGYR</sequence>
<evidence type="ECO:0000313" key="1">
    <source>
        <dbReference type="EMBL" id="QGF21713.1"/>
    </source>
</evidence>
<organism evidence="1 2">
    <name type="scientific">Bacillus phage vB_BcM_Sam112</name>
    <dbReference type="NCBI Taxonomy" id="2663324"/>
    <lineage>
        <taxon>Viruses</taxon>
        <taxon>Duplodnaviria</taxon>
        <taxon>Heunggongvirae</taxon>
        <taxon>Uroviricota</taxon>
        <taxon>Caudoviricetes</taxon>
        <taxon>Trautnerviridae</taxon>
        <taxon>Prospektnaukivirus</taxon>
        <taxon>Prospektnaukivirus sam112</taxon>
    </lineage>
</organism>
<proteinExistence type="predicted"/>
<evidence type="ECO:0000313" key="2">
    <source>
        <dbReference type="Proteomes" id="UP000343370"/>
    </source>
</evidence>
<reference evidence="1 2" key="1">
    <citation type="submission" date="2019-10" db="EMBL/GenBank/DDBJ databases">
        <authorList>
            <person name="Kazantseva O."/>
            <person name="Piligrimova E."/>
            <person name="Shadrin A."/>
            <person name="Zagorodny V."/>
        </authorList>
    </citation>
    <scope>NUCLEOTIDE SEQUENCE [LARGE SCALE GENOMIC DNA]</scope>
</reference>
<accession>A0A5Q2F9C2</accession>
<dbReference type="Proteomes" id="UP000343370">
    <property type="component" value="Segment"/>
</dbReference>
<dbReference type="Gene3D" id="1.10.246.150">
    <property type="match status" value="1"/>
</dbReference>
<keyword evidence="2" id="KW-1185">Reference proteome</keyword>